<protein>
    <submittedName>
        <fullName evidence="2">RES family NAD+ phosphorylase</fullName>
    </submittedName>
</protein>
<dbReference type="InterPro" id="IPR014914">
    <property type="entry name" value="RES_dom"/>
</dbReference>
<dbReference type="SMART" id="SM00953">
    <property type="entry name" value="RES"/>
    <property type="match status" value="1"/>
</dbReference>
<dbReference type="Pfam" id="PF18870">
    <property type="entry name" value="HEPN_RES_NTD1"/>
    <property type="match status" value="1"/>
</dbReference>
<comment type="caution">
    <text evidence="2">The sequence shown here is derived from an EMBL/GenBank/DDBJ whole genome shotgun (WGS) entry which is preliminary data.</text>
</comment>
<dbReference type="RefSeq" id="WP_177134525.1">
    <property type="nucleotide sequence ID" value="NZ_VYGV01000006.1"/>
</dbReference>
<dbReference type="Pfam" id="PF08808">
    <property type="entry name" value="RES"/>
    <property type="match status" value="1"/>
</dbReference>
<feature type="domain" description="RES" evidence="1">
    <location>
        <begin position="217"/>
        <end position="375"/>
    </location>
</feature>
<dbReference type="EMBL" id="VYGV01000006">
    <property type="protein sequence ID" value="NWF44915.1"/>
    <property type="molecule type" value="Genomic_DNA"/>
</dbReference>
<dbReference type="AlphaFoldDB" id="A0A7Y8GU64"/>
<proteinExistence type="predicted"/>
<gene>
    <name evidence="2" type="ORF">F3K02_06575</name>
</gene>
<dbReference type="Proteomes" id="UP000545507">
    <property type="component" value="Unassembled WGS sequence"/>
</dbReference>
<name>A0A7Y8GU64_9BURK</name>
<accession>A0A7Y8GU64</accession>
<evidence type="ECO:0000313" key="2">
    <source>
        <dbReference type="EMBL" id="NWF44915.1"/>
    </source>
</evidence>
<evidence type="ECO:0000259" key="1">
    <source>
        <dbReference type="SMART" id="SM00953"/>
    </source>
</evidence>
<reference evidence="2 3" key="1">
    <citation type="submission" date="2019-09" db="EMBL/GenBank/DDBJ databases">
        <title>Hydrogenophaga aromatica sp. nov., isolated from a para-xylene-degrading enrichment culture.</title>
        <authorList>
            <person name="Tancsics A."/>
            <person name="Banerjee S."/>
        </authorList>
    </citation>
    <scope>NUCLEOTIDE SEQUENCE [LARGE SCALE GENOMIC DNA]</scope>
    <source>
        <strain evidence="2 3">D2P1</strain>
    </source>
</reference>
<organism evidence="2 3">
    <name type="scientific">Hydrogenophaga aromaticivorans</name>
    <dbReference type="NCBI Taxonomy" id="2610898"/>
    <lineage>
        <taxon>Bacteria</taxon>
        <taxon>Pseudomonadati</taxon>
        <taxon>Pseudomonadota</taxon>
        <taxon>Betaproteobacteria</taxon>
        <taxon>Burkholderiales</taxon>
        <taxon>Comamonadaceae</taxon>
        <taxon>Hydrogenophaga</taxon>
    </lineage>
</organism>
<keyword evidence="3" id="KW-1185">Reference proteome</keyword>
<sequence>MGRAKQEWIEEEGRGWRSDDRHVCGDCVEDTALKKLIHETAETLVCDFCGRTAMEPIAAPFNRLLERIAETLFTMYGQVDEVGTPYAEGSYLSEVLTTEEVLAAIGFECSGCVWDAVVKDFIVEDWVEAPNGSWGQLPFGKELKGAWDHFCQVVRHQTRFHFHTRFHDHPQDGIAPGDMLEAIGSTIRSTSLVTDLPTGTTLYRGRIVQPGSTWEPNADSMGAPPPSIAGSGRMNPAGIPYLYLAFDVTTMVAEVGELRKDEVIRGASFRTTRALRVVNFSDLPEEPSLFDPERRHLHPYFYFLRGFVREISQPVDRPLPSDIHYVPTQVVSEYLAQAFGDSNETSIDGVVFRSAANQGGKNLVLFPSRTPFKPQFDCVQLAEHFTWNQILSLILIESRAITVDRVKRRQPKANLSTDGVE</sequence>
<dbReference type="InterPro" id="IPR041206">
    <property type="entry name" value="HEPN/RES_NTD1"/>
</dbReference>
<evidence type="ECO:0000313" key="3">
    <source>
        <dbReference type="Proteomes" id="UP000545507"/>
    </source>
</evidence>